<proteinExistence type="predicted"/>
<protein>
    <submittedName>
        <fullName evidence="2">DNA-binding SARP family transcriptional activator</fullName>
    </submittedName>
</protein>
<dbReference type="Gene3D" id="1.10.10.10">
    <property type="entry name" value="Winged helix-like DNA-binding domain superfamily/Winged helix DNA-binding domain"/>
    <property type="match status" value="1"/>
</dbReference>
<dbReference type="Gene3D" id="1.25.40.10">
    <property type="entry name" value="Tetratricopeptide repeat domain"/>
    <property type="match status" value="2"/>
</dbReference>
<evidence type="ECO:0000313" key="2">
    <source>
        <dbReference type="EMBL" id="MBB3192434.1"/>
    </source>
</evidence>
<keyword evidence="3" id="KW-1185">Reference proteome</keyword>
<dbReference type="GO" id="GO:0003677">
    <property type="term" value="F:DNA binding"/>
    <property type="evidence" value="ECO:0007669"/>
    <property type="project" value="UniProtKB-KW"/>
</dbReference>
<name>A0A839VIM7_9GAMM</name>
<feature type="domain" description="Bacterial transcriptional activator" evidence="1">
    <location>
        <begin position="98"/>
        <end position="239"/>
    </location>
</feature>
<evidence type="ECO:0000313" key="3">
    <source>
        <dbReference type="Proteomes" id="UP000547614"/>
    </source>
</evidence>
<dbReference type="Pfam" id="PF03704">
    <property type="entry name" value="BTAD"/>
    <property type="match status" value="1"/>
</dbReference>
<dbReference type="InterPro" id="IPR005158">
    <property type="entry name" value="BTAD"/>
</dbReference>
<dbReference type="EMBL" id="JACHXP010000029">
    <property type="protein sequence ID" value="MBB3192434.1"/>
    <property type="molecule type" value="Genomic_DNA"/>
</dbReference>
<gene>
    <name evidence="2" type="ORF">FHR94_003728</name>
</gene>
<dbReference type="AlphaFoldDB" id="A0A839VIM7"/>
<dbReference type="SMART" id="SM01043">
    <property type="entry name" value="BTAD"/>
    <property type="match status" value="1"/>
</dbReference>
<dbReference type="InterPro" id="IPR036388">
    <property type="entry name" value="WH-like_DNA-bd_sf"/>
</dbReference>
<accession>A0A839VIM7</accession>
<dbReference type="PANTHER" id="PTHR35807">
    <property type="entry name" value="TRANSCRIPTIONAL REGULATOR REDD-RELATED"/>
    <property type="match status" value="1"/>
</dbReference>
<dbReference type="SUPFAM" id="SSF46894">
    <property type="entry name" value="C-terminal effector domain of the bipartite response regulators"/>
    <property type="match status" value="1"/>
</dbReference>
<organism evidence="2 3">
    <name type="scientific">Halomonas cerina</name>
    <dbReference type="NCBI Taxonomy" id="447424"/>
    <lineage>
        <taxon>Bacteria</taxon>
        <taxon>Pseudomonadati</taxon>
        <taxon>Pseudomonadota</taxon>
        <taxon>Gammaproteobacteria</taxon>
        <taxon>Oceanospirillales</taxon>
        <taxon>Halomonadaceae</taxon>
        <taxon>Halomonas</taxon>
    </lineage>
</organism>
<dbReference type="InterPro" id="IPR016032">
    <property type="entry name" value="Sig_transdc_resp-reg_C-effctor"/>
</dbReference>
<evidence type="ECO:0000259" key="1">
    <source>
        <dbReference type="SMART" id="SM01043"/>
    </source>
</evidence>
<dbReference type="RefSeq" id="WP_183328056.1">
    <property type="nucleotide sequence ID" value="NZ_JACHXP010000029.1"/>
</dbReference>
<keyword evidence="2" id="KW-0238">DNA-binding</keyword>
<sequence length="767" mass="83438">MNALTLNLLGDLEVLQDGRPVALPPSRKTRALLAYLALHTRPIGRDHLCELLWEFPDDPRGALRWSLSKLRRLVDTPDRPRLKADRLSVGLDLEDLDVDVLRLHRLVERELADADLATVEAIAARYRGPFLEGLDLPNLHDFHSWCLAEREGAMRAQSRLLTALVDRLGDAPEHALPHAQALVRLTPFDEAARARLVRLLQALHRPREAEQQYRLGLRLLKEAGLPVAGTLPAARRQPVTVPVTVPAAATTLSPPAGPAEALAELDPDTREVLQWASLLCPCLDTGALARHSGLESRRIGLALETAERLGLLASGEHGLCFPDEELVAALYDSISPARRQIMHRSIAHQLLEATVHDLDAAAELTHHAQHSGDPALAADALVTAGRLCLRFFAYDEALRLARRGLALAEQLSGLDRLRLLLDLRAVMLGAAPPKDWEAAAEELVTLAEQALEHGDLAHARLGYHLASHLRWAHGQWTHAREEALQSERVTRSADDPEQIIAMAETARCLAMLERDLDQARTLLAKAEQRAGRHHLAHPALALARGLLAWHDARAADAESAFQEARTLCKAGGDRLGEFQANEYLMMMAMERGRHGTAAERCRTLVALGERLRGGSEAPFAHAAEALCRLAEADDPRPLADALPALRDADAKLRLAWVLNRAALLHLARQRPAEAGLAAEEALANAQALERDSERLLAHAILARAGHALGETASAAEHVQAAEEGQMAAVAAWARRQAGELLTGLEASRIAASAAGDTERPADGRQAP</sequence>
<comment type="caution">
    <text evidence="2">The sequence shown here is derived from an EMBL/GenBank/DDBJ whole genome shotgun (WGS) entry which is preliminary data.</text>
</comment>
<dbReference type="GO" id="GO:0006355">
    <property type="term" value="P:regulation of DNA-templated transcription"/>
    <property type="evidence" value="ECO:0007669"/>
    <property type="project" value="InterPro"/>
</dbReference>
<dbReference type="InterPro" id="IPR011990">
    <property type="entry name" value="TPR-like_helical_dom_sf"/>
</dbReference>
<dbReference type="SUPFAM" id="SSF48452">
    <property type="entry name" value="TPR-like"/>
    <property type="match status" value="1"/>
</dbReference>
<reference evidence="2 3" key="1">
    <citation type="submission" date="2020-08" db="EMBL/GenBank/DDBJ databases">
        <title>Genomic Encyclopedia of Type Strains, Phase III (KMG-III): the genomes of soil and plant-associated and newly described type strains.</title>
        <authorList>
            <person name="Whitman W."/>
        </authorList>
    </citation>
    <scope>NUCLEOTIDE SEQUENCE [LARGE SCALE GENOMIC DNA]</scope>
    <source>
        <strain evidence="2 3">CECT 7282</strain>
    </source>
</reference>
<dbReference type="Proteomes" id="UP000547614">
    <property type="component" value="Unassembled WGS sequence"/>
</dbReference>
<dbReference type="InterPro" id="IPR051677">
    <property type="entry name" value="AfsR-DnrI-RedD_regulator"/>
</dbReference>